<gene>
    <name evidence="11" type="ORF">EB796_002775</name>
</gene>
<dbReference type="OrthoDB" id="6102811at2759"/>
<feature type="domain" description="C2H2-type" evidence="10">
    <location>
        <begin position="160"/>
        <end position="181"/>
    </location>
</feature>
<comment type="subcellular location">
    <subcellularLocation>
        <location evidence="1">Nucleus</location>
    </subcellularLocation>
</comment>
<keyword evidence="6" id="KW-0805">Transcription regulation</keyword>
<keyword evidence="3" id="KW-0677">Repeat</keyword>
<dbReference type="SMART" id="SM00355">
    <property type="entry name" value="ZnF_C2H2"/>
    <property type="match status" value="8"/>
</dbReference>
<keyword evidence="8" id="KW-0539">Nucleus</keyword>
<dbReference type="PROSITE" id="PS00028">
    <property type="entry name" value="ZINC_FINGER_C2H2_1"/>
    <property type="match status" value="3"/>
</dbReference>
<keyword evidence="4 9" id="KW-0863">Zinc-finger</keyword>
<feature type="domain" description="C2H2-type" evidence="10">
    <location>
        <begin position="253"/>
        <end position="275"/>
    </location>
</feature>
<reference evidence="11" key="1">
    <citation type="submission" date="2020-06" db="EMBL/GenBank/DDBJ databases">
        <title>Draft genome of Bugula neritina, a colonial animal packing powerful symbionts and potential medicines.</title>
        <authorList>
            <person name="Rayko M."/>
        </authorList>
    </citation>
    <scope>NUCLEOTIDE SEQUENCE [LARGE SCALE GENOMIC DNA]</scope>
    <source>
        <strain evidence="11">Kwan_BN1</strain>
    </source>
</reference>
<evidence type="ECO:0000256" key="8">
    <source>
        <dbReference type="ARBA" id="ARBA00023242"/>
    </source>
</evidence>
<feature type="domain" description="C2H2-type" evidence="10">
    <location>
        <begin position="313"/>
        <end position="340"/>
    </location>
</feature>
<evidence type="ECO:0000256" key="2">
    <source>
        <dbReference type="ARBA" id="ARBA00022723"/>
    </source>
</evidence>
<evidence type="ECO:0000256" key="5">
    <source>
        <dbReference type="ARBA" id="ARBA00022833"/>
    </source>
</evidence>
<dbReference type="SUPFAM" id="SSF57667">
    <property type="entry name" value="beta-beta-alpha zinc fingers"/>
    <property type="match status" value="3"/>
</dbReference>
<accession>A0A7J7KKT1</accession>
<keyword evidence="2" id="KW-0479">Metal-binding</keyword>
<keyword evidence="12" id="KW-1185">Reference proteome</keyword>
<dbReference type="GO" id="GO:0000978">
    <property type="term" value="F:RNA polymerase II cis-regulatory region sequence-specific DNA binding"/>
    <property type="evidence" value="ECO:0007669"/>
    <property type="project" value="TreeGrafter"/>
</dbReference>
<name>A0A7J7KKT1_BUGNE</name>
<proteinExistence type="predicted"/>
<dbReference type="GO" id="GO:0001227">
    <property type="term" value="F:DNA-binding transcription repressor activity, RNA polymerase II-specific"/>
    <property type="evidence" value="ECO:0007669"/>
    <property type="project" value="TreeGrafter"/>
</dbReference>
<dbReference type="EMBL" id="VXIV02000329">
    <property type="protein sequence ID" value="KAF6038917.1"/>
    <property type="molecule type" value="Genomic_DNA"/>
</dbReference>
<dbReference type="InterPro" id="IPR013087">
    <property type="entry name" value="Znf_C2H2_type"/>
</dbReference>
<evidence type="ECO:0000256" key="6">
    <source>
        <dbReference type="ARBA" id="ARBA00023015"/>
    </source>
</evidence>
<organism evidence="11 12">
    <name type="scientific">Bugula neritina</name>
    <name type="common">Brown bryozoan</name>
    <name type="synonym">Sertularia neritina</name>
    <dbReference type="NCBI Taxonomy" id="10212"/>
    <lineage>
        <taxon>Eukaryota</taxon>
        <taxon>Metazoa</taxon>
        <taxon>Spiralia</taxon>
        <taxon>Lophotrochozoa</taxon>
        <taxon>Bryozoa</taxon>
        <taxon>Gymnolaemata</taxon>
        <taxon>Cheilostomatida</taxon>
        <taxon>Flustrina</taxon>
        <taxon>Buguloidea</taxon>
        <taxon>Bugulidae</taxon>
        <taxon>Bugula</taxon>
    </lineage>
</organism>
<dbReference type="Pfam" id="PF00096">
    <property type="entry name" value="zf-C2H2"/>
    <property type="match status" value="3"/>
</dbReference>
<sequence length="457" mass="52118">MVNCNNTVCQKAIELELDGSFPLYCNCCGCSLLETITRIYTSHNTADQCHICGKLWQKRADGFQSAFCSRCGASRQAKAVDQESESQDKLVNVKDEPAEYSCNNFMEENSDDDLEKDFLSDFDLDSLVSEALDDSCTSDFEEEAAASNDKVGDDNPVAFHVCSDCNKVFLSKNSLEAHKKICSDALNLRQIIETLPEQDTAGNSPNSERRGTKDLPSAKFLYCRQCNSYVSAAEPHNHENYDVDETTPPVEQFECEVCCQTFESETELKEHVASHLISRCPDTKLWKCSKCSYFNKHRSEARCHEATHFPKSVPCTMCPRMFRTKWNMLDHLNTHTGAMPYKCKTCGMGFHNRSAFCKHRRNKCQKVTPKKHLCPECGKYYTELSGHIKAVHLRIHRFKCDFCEKTFFSKDKLTLHTRVHTGEKPYVCHYCGYGSKQKGYLNIHMSKCKQRPVEEPV</sequence>
<dbReference type="GO" id="GO:0008270">
    <property type="term" value="F:zinc ion binding"/>
    <property type="evidence" value="ECO:0007669"/>
    <property type="project" value="UniProtKB-KW"/>
</dbReference>
<dbReference type="Proteomes" id="UP000593567">
    <property type="component" value="Unassembled WGS sequence"/>
</dbReference>
<evidence type="ECO:0000256" key="4">
    <source>
        <dbReference type="ARBA" id="ARBA00022771"/>
    </source>
</evidence>
<evidence type="ECO:0000256" key="9">
    <source>
        <dbReference type="PROSITE-ProRule" id="PRU00042"/>
    </source>
</evidence>
<evidence type="ECO:0000313" key="11">
    <source>
        <dbReference type="EMBL" id="KAF6038917.1"/>
    </source>
</evidence>
<evidence type="ECO:0000256" key="7">
    <source>
        <dbReference type="ARBA" id="ARBA00023163"/>
    </source>
</evidence>
<keyword evidence="7" id="KW-0804">Transcription</keyword>
<evidence type="ECO:0000256" key="1">
    <source>
        <dbReference type="ARBA" id="ARBA00004123"/>
    </source>
</evidence>
<evidence type="ECO:0000259" key="10">
    <source>
        <dbReference type="PROSITE" id="PS50157"/>
    </source>
</evidence>
<dbReference type="AlphaFoldDB" id="A0A7J7KKT1"/>
<comment type="caution">
    <text evidence="11">The sequence shown here is derived from an EMBL/GenBank/DDBJ whole genome shotgun (WGS) entry which is preliminary data.</text>
</comment>
<dbReference type="InterPro" id="IPR036236">
    <property type="entry name" value="Znf_C2H2_sf"/>
</dbReference>
<evidence type="ECO:0000313" key="12">
    <source>
        <dbReference type="Proteomes" id="UP000593567"/>
    </source>
</evidence>
<dbReference type="PANTHER" id="PTHR24399">
    <property type="entry name" value="ZINC FINGER AND BTB DOMAIN-CONTAINING"/>
    <property type="match status" value="1"/>
</dbReference>
<keyword evidence="5" id="KW-0862">Zinc</keyword>
<protein>
    <recommendedName>
        <fullName evidence="10">C2H2-type domain-containing protein</fullName>
    </recommendedName>
</protein>
<dbReference type="FunFam" id="3.30.160.60:FF:000446">
    <property type="entry name" value="Zinc finger protein"/>
    <property type="match status" value="1"/>
</dbReference>
<dbReference type="GO" id="GO:0005654">
    <property type="term" value="C:nucleoplasm"/>
    <property type="evidence" value="ECO:0007669"/>
    <property type="project" value="TreeGrafter"/>
</dbReference>
<feature type="domain" description="C2H2-type" evidence="10">
    <location>
        <begin position="398"/>
        <end position="425"/>
    </location>
</feature>
<dbReference type="PANTHER" id="PTHR24399:SF70">
    <property type="entry name" value="C2H2-TYPE DOMAIN-CONTAINING PROTEIN"/>
    <property type="match status" value="1"/>
</dbReference>
<dbReference type="PROSITE" id="PS50157">
    <property type="entry name" value="ZINC_FINGER_C2H2_2"/>
    <property type="match status" value="5"/>
</dbReference>
<evidence type="ECO:0000256" key="3">
    <source>
        <dbReference type="ARBA" id="ARBA00022737"/>
    </source>
</evidence>
<dbReference type="Gene3D" id="3.30.160.60">
    <property type="entry name" value="Classic Zinc Finger"/>
    <property type="match status" value="4"/>
</dbReference>
<feature type="domain" description="C2H2-type" evidence="10">
    <location>
        <begin position="341"/>
        <end position="361"/>
    </location>
</feature>